<dbReference type="InterPro" id="IPR001173">
    <property type="entry name" value="Glyco_trans_2-like"/>
</dbReference>
<name>A0ABX5ZFI1_9GAMM</name>
<keyword evidence="3" id="KW-1133">Transmembrane helix</keyword>
<feature type="domain" description="Glycosyltransferase 2-like" evidence="4">
    <location>
        <begin position="6"/>
        <end position="133"/>
    </location>
</feature>
<feature type="transmembrane region" description="Helical" evidence="3">
    <location>
        <begin position="298"/>
        <end position="315"/>
    </location>
</feature>
<sequence>MLSLISIIVPVYNTEKYLYRCLFSIVNQTYKNLEIILVNDGSTDNSLKICNSFAASDSRIVVVDKANHGSSAARNIGLEIFRGEYVAFVDSDDWVSLDYIETLYTNIKKYDADISLVSFVRCDNNYYYGGTNSVEPVETIYQGVDIVKGYLQGNIFLIACASLVSSKFLSNLKFQENIVFEDVEIFSKIYDLANKVVKSSLVKYFYFSRGDSHSETMYKEFNSNHLKSFKKVYQVRHKRLLAKYPELEKLIFEAILRPALGHYATNSHDNSNIDKLLYLYKIYYRAARKKNIKISIKYVLFFYFPNLIARIYLFMKKLRKTLNAKRITKE</sequence>
<evidence type="ECO:0000256" key="3">
    <source>
        <dbReference type="SAM" id="Phobius"/>
    </source>
</evidence>
<gene>
    <name evidence="5" type="ORF">F0R74_04775</name>
</gene>
<protein>
    <submittedName>
        <fullName evidence="5">Glycosyltransferase family 2 protein</fullName>
    </submittedName>
</protein>
<evidence type="ECO:0000313" key="5">
    <source>
        <dbReference type="EMBL" id="QEO57200.1"/>
    </source>
</evidence>
<dbReference type="SUPFAM" id="SSF53448">
    <property type="entry name" value="Nucleotide-diphospho-sugar transferases"/>
    <property type="match status" value="1"/>
</dbReference>
<dbReference type="Gene3D" id="3.90.550.10">
    <property type="entry name" value="Spore Coat Polysaccharide Biosynthesis Protein SpsA, Chain A"/>
    <property type="match status" value="1"/>
</dbReference>
<accession>A0ABX5ZFI1</accession>
<reference evidence="5 6" key="1">
    <citation type="submission" date="2019-09" db="EMBL/GenBank/DDBJ databases">
        <title>Complete genome sequence of Francisella marina E103-15.</title>
        <authorList>
            <person name="Tekedar H.C."/>
            <person name="Griffin M.J."/>
            <person name="Waldbieser G.C."/>
            <person name="Soto E."/>
        </authorList>
    </citation>
    <scope>NUCLEOTIDE SEQUENCE [LARGE SCALE GENOMIC DNA]</scope>
    <source>
        <strain evidence="5 6">E103-15</strain>
    </source>
</reference>
<keyword evidence="6" id="KW-1185">Reference proteome</keyword>
<keyword evidence="1" id="KW-0328">Glycosyltransferase</keyword>
<dbReference type="RefSeq" id="WP_149368469.1">
    <property type="nucleotide sequence ID" value="NZ_CP043550.1"/>
</dbReference>
<evidence type="ECO:0000259" key="4">
    <source>
        <dbReference type="Pfam" id="PF00535"/>
    </source>
</evidence>
<dbReference type="EMBL" id="CP043550">
    <property type="protein sequence ID" value="QEO57200.1"/>
    <property type="molecule type" value="Genomic_DNA"/>
</dbReference>
<keyword evidence="3" id="KW-0472">Membrane</keyword>
<organism evidence="5 6">
    <name type="scientific">Francisella marina</name>
    <dbReference type="NCBI Taxonomy" id="2249302"/>
    <lineage>
        <taxon>Bacteria</taxon>
        <taxon>Pseudomonadati</taxon>
        <taxon>Pseudomonadota</taxon>
        <taxon>Gammaproteobacteria</taxon>
        <taxon>Thiotrichales</taxon>
        <taxon>Francisellaceae</taxon>
        <taxon>Francisella</taxon>
    </lineage>
</organism>
<dbReference type="Pfam" id="PF00535">
    <property type="entry name" value="Glycos_transf_2"/>
    <property type="match status" value="1"/>
</dbReference>
<proteinExistence type="predicted"/>
<keyword evidence="2" id="KW-0808">Transferase</keyword>
<dbReference type="InterPro" id="IPR029044">
    <property type="entry name" value="Nucleotide-diphossugar_trans"/>
</dbReference>
<evidence type="ECO:0000256" key="2">
    <source>
        <dbReference type="ARBA" id="ARBA00022679"/>
    </source>
</evidence>
<dbReference type="PANTHER" id="PTHR22916">
    <property type="entry name" value="GLYCOSYLTRANSFERASE"/>
    <property type="match status" value="1"/>
</dbReference>
<evidence type="ECO:0000313" key="6">
    <source>
        <dbReference type="Proteomes" id="UP000322509"/>
    </source>
</evidence>
<keyword evidence="3" id="KW-0812">Transmembrane</keyword>
<dbReference type="PANTHER" id="PTHR22916:SF51">
    <property type="entry name" value="GLYCOSYLTRANSFERASE EPSH-RELATED"/>
    <property type="match status" value="1"/>
</dbReference>
<dbReference type="CDD" id="cd00761">
    <property type="entry name" value="Glyco_tranf_GTA_type"/>
    <property type="match status" value="1"/>
</dbReference>
<dbReference type="Proteomes" id="UP000322509">
    <property type="component" value="Chromosome"/>
</dbReference>
<evidence type="ECO:0000256" key="1">
    <source>
        <dbReference type="ARBA" id="ARBA00022676"/>
    </source>
</evidence>